<dbReference type="Proteomes" id="UP000619244">
    <property type="component" value="Unassembled WGS sequence"/>
</dbReference>
<evidence type="ECO:0000313" key="3">
    <source>
        <dbReference type="Proteomes" id="UP000619244"/>
    </source>
</evidence>
<protein>
    <submittedName>
        <fullName evidence="2">Uncharacterized protein</fullName>
    </submittedName>
</protein>
<gene>
    <name evidence="2" type="ORF">GCM10010358_61090</name>
</gene>
<keyword evidence="3" id="KW-1185">Reference proteome</keyword>
<reference evidence="2" key="1">
    <citation type="journal article" date="2014" name="Int. J. Syst. Evol. Microbiol.">
        <title>Complete genome sequence of Corynebacterium casei LMG S-19264T (=DSM 44701T), isolated from a smear-ripened cheese.</title>
        <authorList>
            <consortium name="US DOE Joint Genome Institute (JGI-PGF)"/>
            <person name="Walter F."/>
            <person name="Albersmeier A."/>
            <person name="Kalinowski J."/>
            <person name="Ruckert C."/>
        </authorList>
    </citation>
    <scope>NUCLEOTIDE SEQUENCE</scope>
    <source>
        <strain evidence="2">JCM 4790</strain>
    </source>
</reference>
<feature type="compositionally biased region" description="Basic and acidic residues" evidence="1">
    <location>
        <begin position="12"/>
        <end position="30"/>
    </location>
</feature>
<name>A0A918NVA2_9ACTN</name>
<feature type="compositionally biased region" description="Acidic residues" evidence="1">
    <location>
        <begin position="1"/>
        <end position="11"/>
    </location>
</feature>
<comment type="caution">
    <text evidence="2">The sequence shown here is derived from an EMBL/GenBank/DDBJ whole genome shotgun (WGS) entry which is preliminary data.</text>
</comment>
<feature type="region of interest" description="Disordered" evidence="1">
    <location>
        <begin position="83"/>
        <end position="116"/>
    </location>
</feature>
<accession>A0A918NVA2</accession>
<reference evidence="2" key="2">
    <citation type="submission" date="2020-09" db="EMBL/GenBank/DDBJ databases">
        <authorList>
            <person name="Sun Q."/>
            <person name="Ohkuma M."/>
        </authorList>
    </citation>
    <scope>NUCLEOTIDE SEQUENCE</scope>
    <source>
        <strain evidence="2">JCM 4790</strain>
    </source>
</reference>
<feature type="region of interest" description="Disordered" evidence="1">
    <location>
        <begin position="1"/>
        <end position="31"/>
    </location>
</feature>
<evidence type="ECO:0000313" key="2">
    <source>
        <dbReference type="EMBL" id="GGX99237.1"/>
    </source>
</evidence>
<evidence type="ECO:0000256" key="1">
    <source>
        <dbReference type="SAM" id="MobiDB-lite"/>
    </source>
</evidence>
<organism evidence="2 3">
    <name type="scientific">Streptomyces minutiscleroticus</name>
    <dbReference type="NCBI Taxonomy" id="68238"/>
    <lineage>
        <taxon>Bacteria</taxon>
        <taxon>Bacillati</taxon>
        <taxon>Actinomycetota</taxon>
        <taxon>Actinomycetes</taxon>
        <taxon>Kitasatosporales</taxon>
        <taxon>Streptomycetaceae</taxon>
        <taxon>Streptomyces</taxon>
    </lineage>
</organism>
<dbReference type="AlphaFoldDB" id="A0A918NVA2"/>
<dbReference type="EMBL" id="BMVU01000041">
    <property type="protein sequence ID" value="GGX99237.1"/>
    <property type="molecule type" value="Genomic_DNA"/>
</dbReference>
<proteinExistence type="predicted"/>
<sequence length="116" mass="11799">MGASVEEGEAEWGDRDHLAHQGGESTDRRTFVSRRGARRLAVAVAVTSGVLPSAATATVAADPPAVAEAVVPAAERTTDLAASLQAPEQIRGADGAGTLLSGSSRPARCRARRPAA</sequence>
<feature type="compositionally biased region" description="Basic residues" evidence="1">
    <location>
        <begin position="107"/>
        <end position="116"/>
    </location>
</feature>